<keyword evidence="2" id="KW-1185">Reference proteome</keyword>
<proteinExistence type="predicted"/>
<reference evidence="1" key="1">
    <citation type="submission" date="2021-12" db="EMBL/GenBank/DDBJ databases">
        <authorList>
            <person name="King R."/>
        </authorList>
    </citation>
    <scope>NUCLEOTIDE SEQUENCE</scope>
</reference>
<sequence length="589" mass="70252">MSCLQKKRKPMVPIKTLDVIFRRRYVPNTQFYFANRKHAVSKEITKPKRVRPFRVPRSEKLLSYIKYSDRKEKLCARDRLAQPLHLKDNLRIAATRDISQRLFLEEPPDDVRAVVEIHPEFYTVIEGRPLRSFDDIKVYVNNIRSYAMNRQQTGYRRDIILRIEQSMVDEKRYYDVIAENLKQHIKNFQKFLTEDYKKACAKVSKSEKVYADLIAKNSEFLGYASSMSIMNNIIFKLDAIRNILKIYRRYLIFVAPISWRQQFDETLKGRVKSIQFETGSFATDNDLVETLGIDKIIEAAGIEFHDPLPASMYFKTPEKMIYLFRTMELQSREYLRQLAKTDVPFRILQERIKQLKQVTTQELDYFQFYIDSLNTEIIRETYNENHLQQKFYRILNESFYDSVASPTTLKLKICIEYVYEQVIGKCEEGHQTIQDPMKILEVMYEDYNLRLDSLDFKIVNQARNDFFAQDLKMIRNAYKAQRELRAFREMTNAMNKAFLPPAKYERPVLKKFMDKKSCMQLARKERLKSQIISGERPRSIRYKITPEEREGLMFFTEWCEGTDPAPYLDEYYTFVKPAFEWVPRKSILP</sequence>
<gene>
    <name evidence="1" type="ORF">DIATSA_LOCUS11199</name>
</gene>
<dbReference type="Proteomes" id="UP001153714">
    <property type="component" value="Chromosome 6"/>
</dbReference>
<protein>
    <submittedName>
        <fullName evidence="1">Uncharacterized protein</fullName>
    </submittedName>
</protein>
<accession>A0A9N9RCI1</accession>
<dbReference type="OrthoDB" id="6874995at2759"/>
<evidence type="ECO:0000313" key="1">
    <source>
        <dbReference type="EMBL" id="CAG9793786.1"/>
    </source>
</evidence>
<dbReference type="PANTHER" id="PTHR21683">
    <property type="entry name" value="COILED-COIL DOMAIN-CONTAINING PROTEIN 42 LIKE-2-LIKE-RELATED"/>
    <property type="match status" value="1"/>
</dbReference>
<organism evidence="1 2">
    <name type="scientific">Diatraea saccharalis</name>
    <name type="common">sugarcane borer</name>
    <dbReference type="NCBI Taxonomy" id="40085"/>
    <lineage>
        <taxon>Eukaryota</taxon>
        <taxon>Metazoa</taxon>
        <taxon>Ecdysozoa</taxon>
        <taxon>Arthropoda</taxon>
        <taxon>Hexapoda</taxon>
        <taxon>Insecta</taxon>
        <taxon>Pterygota</taxon>
        <taxon>Neoptera</taxon>
        <taxon>Endopterygota</taxon>
        <taxon>Lepidoptera</taxon>
        <taxon>Glossata</taxon>
        <taxon>Ditrysia</taxon>
        <taxon>Pyraloidea</taxon>
        <taxon>Crambidae</taxon>
        <taxon>Crambinae</taxon>
        <taxon>Diatraea</taxon>
    </lineage>
</organism>
<reference evidence="1" key="2">
    <citation type="submission" date="2022-10" db="EMBL/GenBank/DDBJ databases">
        <authorList>
            <consortium name="ENA_rothamsted_submissions"/>
            <consortium name="culmorum"/>
            <person name="King R."/>
        </authorList>
    </citation>
    <scope>NUCLEOTIDE SEQUENCE</scope>
</reference>
<dbReference type="EMBL" id="OU893337">
    <property type="protein sequence ID" value="CAG9793786.1"/>
    <property type="molecule type" value="Genomic_DNA"/>
</dbReference>
<dbReference type="PANTHER" id="PTHR21683:SF3">
    <property type="entry name" value="CILIA AND FLAGELLA ASSOCIATED PROTEIN 100"/>
    <property type="match status" value="1"/>
</dbReference>
<evidence type="ECO:0000313" key="2">
    <source>
        <dbReference type="Proteomes" id="UP001153714"/>
    </source>
</evidence>
<dbReference type="InterPro" id="IPR051147">
    <property type="entry name" value="CFAP_domain-containing"/>
</dbReference>
<name>A0A9N9RCI1_9NEOP</name>
<dbReference type="AlphaFoldDB" id="A0A9N9RCI1"/>